<dbReference type="Gene3D" id="4.10.240.10">
    <property type="entry name" value="Zn(2)-C6 fungal-type DNA-binding domain"/>
    <property type="match status" value="1"/>
</dbReference>
<keyword evidence="9" id="KW-1185">Reference proteome</keyword>
<evidence type="ECO:0000256" key="1">
    <source>
        <dbReference type="ARBA" id="ARBA00023015"/>
    </source>
</evidence>
<evidence type="ECO:0000313" key="8">
    <source>
        <dbReference type="EMBL" id="GAM44069.1"/>
    </source>
</evidence>
<dbReference type="GO" id="GO:0008270">
    <property type="term" value="F:zinc ion binding"/>
    <property type="evidence" value="ECO:0007669"/>
    <property type="project" value="InterPro"/>
</dbReference>
<feature type="compositionally biased region" description="Basic and acidic residues" evidence="6">
    <location>
        <begin position="112"/>
        <end position="121"/>
    </location>
</feature>
<reference evidence="9" key="1">
    <citation type="journal article" date="2015" name="Genome Announc.">
        <title>Draft genome sequence of Talaromyces cellulolyticus strain Y-94, a source of lignocellulosic biomass-degrading enzymes.</title>
        <authorList>
            <person name="Fujii T."/>
            <person name="Koike H."/>
            <person name="Sawayama S."/>
            <person name="Yano S."/>
            <person name="Inoue H."/>
        </authorList>
    </citation>
    <scope>NUCLEOTIDE SEQUENCE [LARGE SCALE GENOMIC DNA]</scope>
    <source>
        <strain evidence="9">Y-94</strain>
    </source>
</reference>
<dbReference type="SMART" id="SM00066">
    <property type="entry name" value="GAL4"/>
    <property type="match status" value="1"/>
</dbReference>
<evidence type="ECO:0000256" key="5">
    <source>
        <dbReference type="SAM" id="Coils"/>
    </source>
</evidence>
<evidence type="ECO:0000256" key="4">
    <source>
        <dbReference type="ARBA" id="ARBA00023242"/>
    </source>
</evidence>
<feature type="compositionally biased region" description="Polar residues" evidence="6">
    <location>
        <begin position="247"/>
        <end position="260"/>
    </location>
</feature>
<organism evidence="8 9">
    <name type="scientific">Talaromyces pinophilus</name>
    <name type="common">Penicillium pinophilum</name>
    <dbReference type="NCBI Taxonomy" id="128442"/>
    <lineage>
        <taxon>Eukaryota</taxon>
        <taxon>Fungi</taxon>
        <taxon>Dikarya</taxon>
        <taxon>Ascomycota</taxon>
        <taxon>Pezizomycotina</taxon>
        <taxon>Eurotiomycetes</taxon>
        <taxon>Eurotiomycetidae</taxon>
        <taxon>Eurotiales</taxon>
        <taxon>Trichocomaceae</taxon>
        <taxon>Talaromyces</taxon>
        <taxon>Talaromyces sect. Talaromyces</taxon>
    </lineage>
</organism>
<accession>A0A6V8HPU1</accession>
<feature type="compositionally biased region" description="Basic residues" evidence="6">
    <location>
        <begin position="224"/>
        <end position="234"/>
    </location>
</feature>
<proteinExistence type="predicted"/>
<dbReference type="PANTHER" id="PTHR38111">
    <property type="entry name" value="ZN(2)-C6 FUNGAL-TYPE DOMAIN-CONTAINING PROTEIN-RELATED"/>
    <property type="match status" value="1"/>
</dbReference>
<feature type="domain" description="Zn(2)-C6 fungal-type" evidence="7">
    <location>
        <begin position="692"/>
        <end position="723"/>
    </location>
</feature>
<feature type="compositionally biased region" description="Basic and acidic residues" evidence="6">
    <location>
        <begin position="265"/>
        <end position="280"/>
    </location>
</feature>
<name>A0A6V8HPU1_TALPI</name>
<evidence type="ECO:0000256" key="6">
    <source>
        <dbReference type="SAM" id="MobiDB-lite"/>
    </source>
</evidence>
<dbReference type="PANTHER" id="PTHR38111:SF2">
    <property type="entry name" value="FINGER DOMAIN PROTEIN, PUTATIVE (AFU_ORTHOLOGUE AFUA_1G01560)-RELATED"/>
    <property type="match status" value="1"/>
</dbReference>
<keyword evidence="5" id="KW-0175">Coiled coil</keyword>
<dbReference type="Proteomes" id="UP000053095">
    <property type="component" value="Unassembled WGS sequence"/>
</dbReference>
<dbReference type="AlphaFoldDB" id="A0A6V8HPU1"/>
<keyword evidence="4" id="KW-0539">Nucleus</keyword>
<feature type="compositionally biased region" description="Acidic residues" evidence="6">
    <location>
        <begin position="299"/>
        <end position="312"/>
    </location>
</feature>
<sequence>MAETVSLCLSYITESSSESLKSFDSSVAAADDAINLFKAKAKNGSVQALDVSALAYRSPVQWIELLSSAYTDKQDQSMKMDQMSLERETNKAKSIASSHSVERGESSGTHGSTHESTEANKEANAASDVNRLVQSTQRSVQTRQQEISYGDLGTGDDIELEVLIKRAFRLSLTDGSEFTRLTVAETQYTNKGKEPVRPAITGTSSFASVSQNADENAQSNNSKRPLRSALKKKSMSSTRLSAKGHPSTLSTESNQSTAKTMVQFESREVDKPVGLHRYENESIETDGSWKSSHNHSDGDDSQNDTPDDEDQEYQDRKLQERFDLIVKNSPASAITVRPYTSPMTGQDVFLFNHGIVIPRKGASKLVCGVAIPGKIFRQKKNRYSSTFAFLVALSKPNLDILDIGTANIDLIRTLILDDAEEAYRKSRYGDYTWVGITKERKRRYDPDTRSWLSMFYPSQWRRHGLVLSEGQNPPENSCKFRMVTLCGKVLYQWYVRCDRRRAFGPRDIIARTSCGEDGICEKSLNWEPESGPIIHNDSIKRWTEIDPDREGVTLPDLFYPFMKFWITDGPPREEPPPGCMKINCVTRCGLVKTKIRLLCPRHISKNPKCIGGEFTMLIDRGCALRDDIDRCDEKTANDLDRLHTTLASAYKKETRRMDDDALMGDAETPKSDNAEATAQPPVAGKKSRRTLSCLSCQKRKVKCDRVKPCRACCMRGVPAECEYGTTKHDRGLIEQSDLIEELRARVKKLEQKLAEHNGVISQGAVVAANYGSDRSALKAKVATIGAKKKTVSEILSAAGLRTALAQSSSPEKFLLEVFVGEVINAFAPDPTNIHGRVFDLRAAAERRIVSPILAAGFAATALIFIGQRDQNQKFLTAGNNQYQRALRLLQKTVDDPQQCTSTDALTMVVLLTVIEAFNQSSPGAIFKHQLGGLELLRLRTPYRHRTGLDQSLYIDLRMFWVTTAISSRKATFLASEDWLTLPWTENGPQKDILHHLLDVAVDIPSFLGKYDAFKIALVKGKLSQSDLVTAQNEIQSTATTLDHRLQLWHSVNALHYEHGCITERSAEEYLSDAEMPRLYCQNVSGDIDQPPVLIYPDLLLATTTCLYRALRLVVAGGDQDGLFTVLSSSERYQLAVDICRSMPYYLKTVPGFLVSRLMFSLRVAFDTFSEGMLEREFIQQMFGYIGEKYRFRVFQNQCSESSTAVRARATNVISKSPG</sequence>
<keyword evidence="1" id="KW-0805">Transcription regulation</keyword>
<feature type="region of interest" description="Disordered" evidence="6">
    <location>
        <begin position="208"/>
        <end position="314"/>
    </location>
</feature>
<dbReference type="InterPro" id="IPR053178">
    <property type="entry name" value="Osmoadaptation_assoc"/>
</dbReference>
<dbReference type="InterPro" id="IPR001138">
    <property type="entry name" value="Zn2Cys6_DnaBD"/>
</dbReference>
<feature type="compositionally biased region" description="Polar residues" evidence="6">
    <location>
        <begin position="208"/>
        <end position="223"/>
    </location>
</feature>
<dbReference type="Pfam" id="PF00172">
    <property type="entry name" value="Zn_clus"/>
    <property type="match status" value="1"/>
</dbReference>
<gene>
    <name evidence="8" type="ORF">TCE0_060f19395</name>
</gene>
<dbReference type="EMBL" id="DF933856">
    <property type="protein sequence ID" value="GAM44069.1"/>
    <property type="molecule type" value="Genomic_DNA"/>
</dbReference>
<evidence type="ECO:0000256" key="3">
    <source>
        <dbReference type="ARBA" id="ARBA00023163"/>
    </source>
</evidence>
<dbReference type="PROSITE" id="PS50048">
    <property type="entry name" value="ZN2_CY6_FUNGAL_2"/>
    <property type="match status" value="1"/>
</dbReference>
<evidence type="ECO:0000313" key="9">
    <source>
        <dbReference type="Proteomes" id="UP000053095"/>
    </source>
</evidence>
<feature type="region of interest" description="Disordered" evidence="6">
    <location>
        <begin position="76"/>
        <end position="128"/>
    </location>
</feature>
<dbReference type="GO" id="GO:0003677">
    <property type="term" value="F:DNA binding"/>
    <property type="evidence" value="ECO:0007669"/>
    <property type="project" value="UniProtKB-KW"/>
</dbReference>
<keyword evidence="3" id="KW-0804">Transcription</keyword>
<dbReference type="CDD" id="cd00067">
    <property type="entry name" value="GAL4"/>
    <property type="match status" value="1"/>
</dbReference>
<dbReference type="SUPFAM" id="SSF57701">
    <property type="entry name" value="Zn2/Cys6 DNA-binding domain"/>
    <property type="match status" value="1"/>
</dbReference>
<feature type="compositionally biased region" description="Basic and acidic residues" evidence="6">
    <location>
        <begin position="76"/>
        <end position="91"/>
    </location>
</feature>
<protein>
    <submittedName>
        <fullName evidence="8">C6 finger domain protein</fullName>
    </submittedName>
</protein>
<evidence type="ECO:0000259" key="7">
    <source>
        <dbReference type="PROSITE" id="PS50048"/>
    </source>
</evidence>
<feature type="region of interest" description="Disordered" evidence="6">
    <location>
        <begin position="662"/>
        <end position="683"/>
    </location>
</feature>
<evidence type="ECO:0000256" key="2">
    <source>
        <dbReference type="ARBA" id="ARBA00023125"/>
    </source>
</evidence>
<dbReference type="GO" id="GO:0000981">
    <property type="term" value="F:DNA-binding transcription factor activity, RNA polymerase II-specific"/>
    <property type="evidence" value="ECO:0007669"/>
    <property type="project" value="InterPro"/>
</dbReference>
<keyword evidence="2" id="KW-0238">DNA-binding</keyword>
<feature type="coiled-coil region" evidence="5">
    <location>
        <begin position="732"/>
        <end position="759"/>
    </location>
</feature>
<dbReference type="InterPro" id="IPR036864">
    <property type="entry name" value="Zn2-C6_fun-type_DNA-bd_sf"/>
</dbReference>
<comment type="caution">
    <text evidence="8">The sequence shown here is derived from an EMBL/GenBank/DDBJ whole genome shotgun (WGS) entry which is preliminary data.</text>
</comment>